<feature type="signal peptide" evidence="2">
    <location>
        <begin position="1"/>
        <end position="29"/>
    </location>
</feature>
<feature type="region of interest" description="Disordered" evidence="1">
    <location>
        <begin position="29"/>
        <end position="50"/>
    </location>
</feature>
<keyword evidence="2" id="KW-0732">Signal</keyword>
<evidence type="ECO:0000313" key="3">
    <source>
        <dbReference type="EMBL" id="OJH36246.1"/>
    </source>
</evidence>
<organism evidence="3 4">
    <name type="scientific">Cystobacter ferrugineus</name>
    <dbReference type="NCBI Taxonomy" id="83449"/>
    <lineage>
        <taxon>Bacteria</taxon>
        <taxon>Pseudomonadati</taxon>
        <taxon>Myxococcota</taxon>
        <taxon>Myxococcia</taxon>
        <taxon>Myxococcales</taxon>
        <taxon>Cystobacterineae</taxon>
        <taxon>Archangiaceae</taxon>
        <taxon>Cystobacter</taxon>
    </lineage>
</organism>
<gene>
    <name evidence="3" type="ORF">BON30_34375</name>
</gene>
<accession>A0A1L9B204</accession>
<dbReference type="Proteomes" id="UP000182229">
    <property type="component" value="Unassembled WGS sequence"/>
</dbReference>
<proteinExistence type="predicted"/>
<evidence type="ECO:0000256" key="1">
    <source>
        <dbReference type="SAM" id="MobiDB-lite"/>
    </source>
</evidence>
<sequence length="92" mass="9031">MMKTLKMGLLGLALGVGGALVLPSTEAVAQTGGSIPDSGSASPGTGGSSQACCSTCNPNYSACINKSGNNPVLIAACTVVRAACENSCYRTC</sequence>
<reference evidence="3 4" key="2">
    <citation type="submission" date="2016-12" db="EMBL/GenBank/DDBJ databases">
        <title>Draft Genome Sequence of Cystobacter ferrugineus Strain Cbfe23.</title>
        <authorList>
            <person name="Akbar S."/>
            <person name="Dowd S.E."/>
            <person name="Stevens D.C."/>
        </authorList>
    </citation>
    <scope>NUCLEOTIDE SEQUENCE [LARGE SCALE GENOMIC DNA]</scope>
    <source>
        <strain evidence="3 4">Cbfe23</strain>
    </source>
</reference>
<evidence type="ECO:0000313" key="4">
    <source>
        <dbReference type="Proteomes" id="UP000182229"/>
    </source>
</evidence>
<comment type="caution">
    <text evidence="3">The sequence shown here is derived from an EMBL/GenBank/DDBJ whole genome shotgun (WGS) entry which is preliminary data.</text>
</comment>
<reference evidence="4" key="1">
    <citation type="submission" date="2016-11" db="EMBL/GenBank/DDBJ databases">
        <authorList>
            <person name="Shukria A."/>
            <person name="Stevens D.C."/>
        </authorList>
    </citation>
    <scope>NUCLEOTIDE SEQUENCE [LARGE SCALE GENOMIC DNA]</scope>
    <source>
        <strain evidence="4">Cbfe23</strain>
    </source>
</reference>
<dbReference type="RefSeq" id="WP_071902739.1">
    <property type="nucleotide sequence ID" value="NZ_MPIN01000011.1"/>
</dbReference>
<dbReference type="AlphaFoldDB" id="A0A1L9B204"/>
<keyword evidence="4" id="KW-1185">Reference proteome</keyword>
<dbReference type="OrthoDB" id="5537728at2"/>
<feature type="chain" id="PRO_5013199784" evidence="2">
    <location>
        <begin position="30"/>
        <end position="92"/>
    </location>
</feature>
<evidence type="ECO:0000256" key="2">
    <source>
        <dbReference type="SAM" id="SignalP"/>
    </source>
</evidence>
<protein>
    <submittedName>
        <fullName evidence="3">Uncharacterized protein</fullName>
    </submittedName>
</protein>
<name>A0A1L9B204_9BACT</name>
<dbReference type="EMBL" id="MPIN01000011">
    <property type="protein sequence ID" value="OJH36246.1"/>
    <property type="molecule type" value="Genomic_DNA"/>
</dbReference>